<evidence type="ECO:0000313" key="2">
    <source>
        <dbReference type="EMBL" id="KAF6437360.1"/>
    </source>
</evidence>
<dbReference type="Proteomes" id="UP000550707">
    <property type="component" value="Unassembled WGS sequence"/>
</dbReference>
<name>A0A7J8EPI8_MOLMO</name>
<reference evidence="2 3" key="1">
    <citation type="journal article" date="2020" name="Nature">
        <title>Six reference-quality genomes reveal evolution of bat adaptations.</title>
        <authorList>
            <person name="Jebb D."/>
            <person name="Huang Z."/>
            <person name="Pippel M."/>
            <person name="Hughes G.M."/>
            <person name="Lavrichenko K."/>
            <person name="Devanna P."/>
            <person name="Winkler S."/>
            <person name="Jermiin L.S."/>
            <person name="Skirmuntt E.C."/>
            <person name="Katzourakis A."/>
            <person name="Burkitt-Gray L."/>
            <person name="Ray D.A."/>
            <person name="Sullivan K.A.M."/>
            <person name="Roscito J.G."/>
            <person name="Kirilenko B.M."/>
            <person name="Davalos L.M."/>
            <person name="Corthals A.P."/>
            <person name="Power M.L."/>
            <person name="Jones G."/>
            <person name="Ransome R.D."/>
            <person name="Dechmann D.K.N."/>
            <person name="Locatelli A.G."/>
            <person name="Puechmaille S.J."/>
            <person name="Fedrigo O."/>
            <person name="Jarvis E.D."/>
            <person name="Hiller M."/>
            <person name="Vernes S.C."/>
            <person name="Myers E.W."/>
            <person name="Teeling E.C."/>
        </authorList>
    </citation>
    <scope>NUCLEOTIDE SEQUENCE [LARGE SCALE GENOMIC DNA]</scope>
    <source>
        <strain evidence="2">MMolMol1</strain>
        <tissue evidence="2">Muscle</tissue>
    </source>
</reference>
<gene>
    <name evidence="2" type="ORF">HJG59_003550</name>
</gene>
<dbReference type="AlphaFoldDB" id="A0A7J8EPI8"/>
<evidence type="ECO:0000256" key="1">
    <source>
        <dbReference type="SAM" id="MobiDB-lite"/>
    </source>
</evidence>
<dbReference type="EMBL" id="JACASF010000013">
    <property type="protein sequence ID" value="KAF6437360.1"/>
    <property type="molecule type" value="Genomic_DNA"/>
</dbReference>
<keyword evidence="3" id="KW-1185">Reference proteome</keyword>
<dbReference type="InParanoid" id="A0A7J8EPI8"/>
<organism evidence="2 3">
    <name type="scientific">Molossus molossus</name>
    <name type="common">Pallas' mastiff bat</name>
    <name type="synonym">Vespertilio molossus</name>
    <dbReference type="NCBI Taxonomy" id="27622"/>
    <lineage>
        <taxon>Eukaryota</taxon>
        <taxon>Metazoa</taxon>
        <taxon>Chordata</taxon>
        <taxon>Craniata</taxon>
        <taxon>Vertebrata</taxon>
        <taxon>Euteleostomi</taxon>
        <taxon>Mammalia</taxon>
        <taxon>Eutheria</taxon>
        <taxon>Laurasiatheria</taxon>
        <taxon>Chiroptera</taxon>
        <taxon>Yangochiroptera</taxon>
        <taxon>Molossidae</taxon>
        <taxon>Molossus</taxon>
    </lineage>
</organism>
<sequence length="65" mass="6896">MGEPRGRRRAPDGRGGSRRPRTSLRPTEVSGDCLVQNGCGMVSPVCPGAVVPGLDIHTLYHLLDA</sequence>
<proteinExistence type="predicted"/>
<protein>
    <submittedName>
        <fullName evidence="2">Uncharacterized protein</fullName>
    </submittedName>
</protein>
<evidence type="ECO:0000313" key="3">
    <source>
        <dbReference type="Proteomes" id="UP000550707"/>
    </source>
</evidence>
<comment type="caution">
    <text evidence="2">The sequence shown here is derived from an EMBL/GenBank/DDBJ whole genome shotgun (WGS) entry which is preliminary data.</text>
</comment>
<feature type="region of interest" description="Disordered" evidence="1">
    <location>
        <begin position="1"/>
        <end position="30"/>
    </location>
</feature>
<accession>A0A7J8EPI8</accession>